<dbReference type="STRING" id="525245.HMPREF0044_0350"/>
<dbReference type="EMBL" id="ACFG01000004">
    <property type="protein sequence ID" value="EEH64613.1"/>
    <property type="molecule type" value="Genomic_DNA"/>
</dbReference>
<dbReference type="PANTHER" id="PTHR20941:SF1">
    <property type="entry name" value="FOLIC ACID SYNTHESIS PROTEIN FOL1"/>
    <property type="match status" value="1"/>
</dbReference>
<dbReference type="UniPathway" id="UPA00077">
    <property type="reaction ID" value="UER00156"/>
</dbReference>
<organism evidence="12 13">
    <name type="scientific">Gleimia coleocanis DSM 15436</name>
    <dbReference type="NCBI Taxonomy" id="525245"/>
    <lineage>
        <taxon>Bacteria</taxon>
        <taxon>Bacillati</taxon>
        <taxon>Actinomycetota</taxon>
        <taxon>Actinomycetes</taxon>
        <taxon>Actinomycetales</taxon>
        <taxon>Actinomycetaceae</taxon>
        <taxon>Gleimia</taxon>
    </lineage>
</organism>
<comment type="caution">
    <text evidence="12">The sequence shown here is derived from an EMBL/GenBank/DDBJ whole genome shotgun (WGS) entry which is preliminary data.</text>
</comment>
<comment type="pathway">
    <text evidence="3 10">Cofactor biosynthesis; tetrahydrofolate biosynthesis; 7,8-dihydrofolate from 2-amino-4-hydroxy-6-hydroxymethyl-7,8-dihydropteridine diphosphate and 4-aminobenzoate: step 1/2.</text>
</comment>
<evidence type="ECO:0000256" key="5">
    <source>
        <dbReference type="ARBA" id="ARBA00012458"/>
    </source>
</evidence>
<dbReference type="AlphaFoldDB" id="C0VYW0"/>
<evidence type="ECO:0000256" key="2">
    <source>
        <dbReference type="ARBA" id="ARBA00001946"/>
    </source>
</evidence>
<evidence type="ECO:0000259" key="11">
    <source>
        <dbReference type="PROSITE" id="PS50972"/>
    </source>
</evidence>
<dbReference type="PANTHER" id="PTHR20941">
    <property type="entry name" value="FOLATE SYNTHESIS PROTEINS"/>
    <property type="match status" value="1"/>
</dbReference>
<evidence type="ECO:0000256" key="6">
    <source>
        <dbReference type="ARBA" id="ARBA00022679"/>
    </source>
</evidence>
<name>C0VYW0_9ACTO</name>
<keyword evidence="7 10" id="KW-0479">Metal-binding</keyword>
<evidence type="ECO:0000256" key="7">
    <source>
        <dbReference type="ARBA" id="ARBA00022723"/>
    </source>
</evidence>
<dbReference type="PROSITE" id="PS00792">
    <property type="entry name" value="DHPS_1"/>
    <property type="match status" value="1"/>
</dbReference>
<dbReference type="InterPro" id="IPR000489">
    <property type="entry name" value="Pterin-binding_dom"/>
</dbReference>
<comment type="function">
    <text evidence="10">Catalyzes the condensation of para-aminobenzoate (pABA) with 6-hydroxymethyl-7,8-dihydropterin diphosphate (DHPt-PP) to form 7,8-dihydropteroate (H2Pte), the immediate precursor of folate derivatives.</text>
</comment>
<gene>
    <name evidence="12" type="primary">folP</name>
    <name evidence="12" type="ORF">HMPREF0044_0350</name>
</gene>
<dbReference type="OrthoDB" id="9811744at2"/>
<dbReference type="GO" id="GO:0046654">
    <property type="term" value="P:tetrahydrofolate biosynthetic process"/>
    <property type="evidence" value="ECO:0007669"/>
    <property type="project" value="UniProtKB-UniPathway"/>
</dbReference>
<accession>C0VYW0</accession>
<keyword evidence="8 10" id="KW-0460">Magnesium</keyword>
<proteinExistence type="inferred from homology"/>
<dbReference type="InterPro" id="IPR011005">
    <property type="entry name" value="Dihydropteroate_synth-like_sf"/>
</dbReference>
<comment type="cofactor">
    <cofactor evidence="2 10">
        <name>Mg(2+)</name>
        <dbReference type="ChEBI" id="CHEBI:18420"/>
    </cofactor>
</comment>
<dbReference type="GO" id="GO:0005829">
    <property type="term" value="C:cytosol"/>
    <property type="evidence" value="ECO:0007669"/>
    <property type="project" value="TreeGrafter"/>
</dbReference>
<dbReference type="Pfam" id="PF00809">
    <property type="entry name" value="Pterin_bind"/>
    <property type="match status" value="1"/>
</dbReference>
<feature type="domain" description="Pterin-binding" evidence="11">
    <location>
        <begin position="18"/>
        <end position="270"/>
    </location>
</feature>
<dbReference type="SUPFAM" id="SSF51717">
    <property type="entry name" value="Dihydropteroate synthetase-like"/>
    <property type="match status" value="1"/>
</dbReference>
<dbReference type="GO" id="GO:0046656">
    <property type="term" value="P:folic acid biosynthetic process"/>
    <property type="evidence" value="ECO:0007669"/>
    <property type="project" value="UniProtKB-KW"/>
</dbReference>
<dbReference type="PROSITE" id="PS50972">
    <property type="entry name" value="PTERIN_BINDING"/>
    <property type="match status" value="1"/>
</dbReference>
<keyword evidence="13" id="KW-1185">Reference proteome</keyword>
<reference evidence="12 13" key="1">
    <citation type="submission" date="2009-01" db="EMBL/GenBank/DDBJ databases">
        <authorList>
            <person name="Qin X."/>
            <person name="Bachman B."/>
            <person name="Battles P."/>
            <person name="Bell A."/>
            <person name="Bess C."/>
            <person name="Bickham C."/>
            <person name="Chaboub L."/>
            <person name="Chen D."/>
            <person name="Coyle M."/>
            <person name="Deiros D.R."/>
            <person name="Dinh H."/>
            <person name="Forbes L."/>
            <person name="Fowler G."/>
            <person name="Francisco L."/>
            <person name="Fu Q."/>
            <person name="Gubbala S."/>
            <person name="Hale W."/>
            <person name="Han Y."/>
            <person name="Hemphill L."/>
            <person name="Highlander S.K."/>
            <person name="Hirani K."/>
            <person name="Hogues M."/>
            <person name="Jackson L."/>
            <person name="Jakkamsetti A."/>
            <person name="Javaid M."/>
            <person name="Jiang H."/>
            <person name="Korchina V."/>
            <person name="Kovar C."/>
            <person name="Lara F."/>
            <person name="Lee S."/>
            <person name="Mata R."/>
            <person name="Mathew T."/>
            <person name="Moen C."/>
            <person name="Morales K."/>
            <person name="Munidasa M."/>
            <person name="Nazareth L."/>
            <person name="Ngo R."/>
            <person name="Nguyen L."/>
            <person name="Okwuonu G."/>
            <person name="Ongeri F."/>
            <person name="Patil S."/>
            <person name="Petrosino J."/>
            <person name="Pham C."/>
            <person name="Pham P."/>
            <person name="Pu L.-L."/>
            <person name="Puazo M."/>
            <person name="Raj R."/>
            <person name="Reid J."/>
            <person name="Rouhana J."/>
            <person name="Saada N."/>
            <person name="Shang Y."/>
            <person name="Simmons D."/>
            <person name="Thornton R."/>
            <person name="Warren J."/>
            <person name="Weissenberger G."/>
            <person name="Zhang J."/>
            <person name="Zhang L."/>
            <person name="Zhou C."/>
            <person name="Zhu D."/>
            <person name="Muzny D."/>
            <person name="Worley K."/>
            <person name="Gibbs R."/>
        </authorList>
    </citation>
    <scope>NUCLEOTIDE SEQUENCE [LARGE SCALE GENOMIC DNA]</scope>
    <source>
        <strain evidence="12 13">DSM 15436</strain>
    </source>
</reference>
<sequence>MQWLPVFKGPVSLPTDRTLVMGVLNVTPDSFSDGGRWNDPQRAVQRAEYLVQNGADIIDVGGESTRPGSSRITALDEQERVLQVVEHLAQHGYVISVDTVNATTAELAAEAGATIINDVSGGCHDPRMAEVMAKTDAVVIIQHWRGFPGTGSERLLTENVIPTLIAELQSQVATVLAAGVKKERVILDPGFGFAKDTQGSWEILKSLPYIQKTLDLPLLVGTSRKRMVKELAGGAVDTDQLTAATSLVAAQAGVWGVRVHEPAANLAAIRVAQRMA</sequence>
<dbReference type="RefSeq" id="WP_006547347.1">
    <property type="nucleotide sequence ID" value="NZ_DS999545.1"/>
</dbReference>
<comment type="catalytic activity">
    <reaction evidence="1">
        <text>(7,8-dihydropterin-6-yl)methyl diphosphate + 4-aminobenzoate = 7,8-dihydropteroate + diphosphate</text>
        <dbReference type="Rhea" id="RHEA:19949"/>
        <dbReference type="ChEBI" id="CHEBI:17836"/>
        <dbReference type="ChEBI" id="CHEBI:17839"/>
        <dbReference type="ChEBI" id="CHEBI:33019"/>
        <dbReference type="ChEBI" id="CHEBI:72950"/>
        <dbReference type="EC" id="2.5.1.15"/>
    </reaction>
</comment>
<evidence type="ECO:0000256" key="3">
    <source>
        <dbReference type="ARBA" id="ARBA00004763"/>
    </source>
</evidence>
<evidence type="ECO:0000256" key="9">
    <source>
        <dbReference type="ARBA" id="ARBA00022909"/>
    </source>
</evidence>
<evidence type="ECO:0000256" key="10">
    <source>
        <dbReference type="RuleBase" id="RU361205"/>
    </source>
</evidence>
<keyword evidence="9 10" id="KW-0289">Folate biosynthesis</keyword>
<dbReference type="GO" id="GO:0046872">
    <property type="term" value="F:metal ion binding"/>
    <property type="evidence" value="ECO:0007669"/>
    <property type="project" value="UniProtKB-KW"/>
</dbReference>
<protein>
    <recommendedName>
        <fullName evidence="5 10">Dihydropteroate synthase</fullName>
        <shortName evidence="10">DHPS</shortName>
        <ecNumber evidence="5 10">2.5.1.15</ecNumber>
    </recommendedName>
    <alternativeName>
        <fullName evidence="10">Dihydropteroate pyrophosphorylase</fullName>
    </alternativeName>
</protein>
<dbReference type="Gene3D" id="3.20.20.20">
    <property type="entry name" value="Dihydropteroate synthase-like"/>
    <property type="match status" value="1"/>
</dbReference>
<dbReference type="eggNOG" id="COG0294">
    <property type="taxonomic scope" value="Bacteria"/>
</dbReference>
<dbReference type="EC" id="2.5.1.15" evidence="5 10"/>
<dbReference type="Proteomes" id="UP000010301">
    <property type="component" value="Unassembled WGS sequence"/>
</dbReference>
<dbReference type="PROSITE" id="PS00793">
    <property type="entry name" value="DHPS_2"/>
    <property type="match status" value="1"/>
</dbReference>
<dbReference type="InterPro" id="IPR045031">
    <property type="entry name" value="DHP_synth-like"/>
</dbReference>
<dbReference type="NCBIfam" id="TIGR01496">
    <property type="entry name" value="DHPS"/>
    <property type="match status" value="1"/>
</dbReference>
<dbReference type="GO" id="GO:0004156">
    <property type="term" value="F:dihydropteroate synthase activity"/>
    <property type="evidence" value="ECO:0007669"/>
    <property type="project" value="UniProtKB-EC"/>
</dbReference>
<dbReference type="InterPro" id="IPR006390">
    <property type="entry name" value="DHP_synth_dom"/>
</dbReference>
<comment type="similarity">
    <text evidence="4 10">Belongs to the DHPS family.</text>
</comment>
<keyword evidence="6 10" id="KW-0808">Transferase</keyword>
<evidence type="ECO:0000313" key="12">
    <source>
        <dbReference type="EMBL" id="EEH64613.1"/>
    </source>
</evidence>
<evidence type="ECO:0000256" key="4">
    <source>
        <dbReference type="ARBA" id="ARBA00009503"/>
    </source>
</evidence>
<dbReference type="HOGENOM" id="CLU_008023_0_1_11"/>
<evidence type="ECO:0000256" key="1">
    <source>
        <dbReference type="ARBA" id="ARBA00000012"/>
    </source>
</evidence>
<dbReference type="CDD" id="cd00739">
    <property type="entry name" value="DHPS"/>
    <property type="match status" value="1"/>
</dbReference>
<evidence type="ECO:0000313" key="13">
    <source>
        <dbReference type="Proteomes" id="UP000010301"/>
    </source>
</evidence>
<evidence type="ECO:0000256" key="8">
    <source>
        <dbReference type="ARBA" id="ARBA00022842"/>
    </source>
</evidence>